<dbReference type="Pfam" id="PF02706">
    <property type="entry name" value="Wzz"/>
    <property type="match status" value="1"/>
</dbReference>
<evidence type="ECO:0000256" key="8">
    <source>
        <dbReference type="ARBA" id="ARBA00022679"/>
    </source>
</evidence>
<evidence type="ECO:0000256" key="6">
    <source>
        <dbReference type="ARBA" id="ARBA00022475"/>
    </source>
</evidence>
<dbReference type="NCBIfam" id="TIGR01007">
    <property type="entry name" value="eps_fam"/>
    <property type="match status" value="1"/>
</dbReference>
<feature type="domain" description="Polysaccharide chain length determinant N-terminal" evidence="19">
    <location>
        <begin position="3"/>
        <end position="85"/>
    </location>
</feature>
<keyword evidence="15" id="KW-0829">Tyrosine-protein kinase</keyword>
<comment type="similarity">
    <text evidence="2">Belongs to the CpsC/CapA family.</text>
</comment>
<dbReference type="InterPro" id="IPR003856">
    <property type="entry name" value="LPS_length_determ_N"/>
</dbReference>
<dbReference type="Gene3D" id="3.40.50.300">
    <property type="entry name" value="P-loop containing nucleotide triphosphate hydrolases"/>
    <property type="match status" value="1"/>
</dbReference>
<evidence type="ECO:0000256" key="18">
    <source>
        <dbReference type="SAM" id="Phobius"/>
    </source>
</evidence>
<keyword evidence="6" id="KW-1003">Cell membrane</keyword>
<dbReference type="EMBL" id="WUXD01000074">
    <property type="protein sequence ID" value="MBM4629807.1"/>
    <property type="molecule type" value="Genomic_DNA"/>
</dbReference>
<dbReference type="Proteomes" id="UP000603463">
    <property type="component" value="Unassembled WGS sequence"/>
</dbReference>
<gene>
    <name evidence="21" type="ORF">GS441_24505</name>
    <name evidence="22" type="ORF">GS453_24410</name>
    <name evidence="23" type="ORF">GS505_25875</name>
    <name evidence="24" type="ORF">GS882_13175</name>
    <name evidence="25" type="ORF">GS947_22725</name>
</gene>
<dbReference type="SUPFAM" id="SSF52540">
    <property type="entry name" value="P-loop containing nucleoside triphosphate hydrolases"/>
    <property type="match status" value="1"/>
</dbReference>
<dbReference type="GO" id="GO:0005524">
    <property type="term" value="F:ATP binding"/>
    <property type="evidence" value="ECO:0007669"/>
    <property type="project" value="UniProtKB-KW"/>
</dbReference>
<feature type="transmembrane region" description="Helical" evidence="18">
    <location>
        <begin position="177"/>
        <end position="194"/>
    </location>
</feature>
<dbReference type="GO" id="GO:0004715">
    <property type="term" value="F:non-membrane spanning protein tyrosine kinase activity"/>
    <property type="evidence" value="ECO:0007669"/>
    <property type="project" value="UniProtKB-EC"/>
</dbReference>
<evidence type="ECO:0000256" key="15">
    <source>
        <dbReference type="ARBA" id="ARBA00023137"/>
    </source>
</evidence>
<sequence length="477" mass="50049">MEVQDYVRIVQSRWRIIALATVVGLLAALAASLVSTPMYQASSRLFVSTAAGASVNEAYQGNLFSQQRVASYTKLATGEDVLQDAIESRGLDLTPSDLGGRVKATAVPDTVLFDISVLDAKPELARDLADAIAAQLVVKIEGLEAPAAGVEPVARATVVEAAKTPSSAVSPKTKRNVALGFVVGLLAGIALAIVRDRLDNTVKSREVLDDLAGVGLVGSVPFDKEREQKAAIAFHDGYSGSAEAFRELRTNLQFLEVDNPPRVLAITSSLPGEGKTTTAINLSLAIAEAGYSVALVDADLRRPRVAKYLDLIGSVGLSTVLAGQADLDDVLQSSAYPNVSVLASGALPPNPSELLGSTHAEKLIADLRSRFDFVVIDASPLLPVTDAAVLAVKVDGALVVVRHGQTKKEQVTRAVGNLRSVGATVLGTILTMTPSKGKGAYEYSYYYDSDAPVQKIESPATQVSPAPLPVQAGKQVQ</sequence>
<evidence type="ECO:0000256" key="2">
    <source>
        <dbReference type="ARBA" id="ARBA00006683"/>
    </source>
</evidence>
<dbReference type="PANTHER" id="PTHR32309">
    <property type="entry name" value="TYROSINE-PROTEIN KINASE"/>
    <property type="match status" value="1"/>
</dbReference>
<keyword evidence="11" id="KW-0418">Kinase</keyword>
<accession>A0A9Q5EUD2</accession>
<evidence type="ECO:0000256" key="11">
    <source>
        <dbReference type="ARBA" id="ARBA00022777"/>
    </source>
</evidence>
<evidence type="ECO:0000259" key="19">
    <source>
        <dbReference type="Pfam" id="PF02706"/>
    </source>
</evidence>
<dbReference type="FunFam" id="3.40.50.300:FF:000527">
    <property type="entry name" value="Tyrosine-protein kinase etk"/>
    <property type="match status" value="1"/>
</dbReference>
<proteinExistence type="inferred from homology"/>
<evidence type="ECO:0000313" key="21">
    <source>
        <dbReference type="EMBL" id="MBM4568457.1"/>
    </source>
</evidence>
<evidence type="ECO:0000256" key="7">
    <source>
        <dbReference type="ARBA" id="ARBA00022519"/>
    </source>
</evidence>
<dbReference type="InterPro" id="IPR025669">
    <property type="entry name" value="AAA_dom"/>
</dbReference>
<evidence type="ECO:0000256" key="4">
    <source>
        <dbReference type="ARBA" id="ARBA00008883"/>
    </source>
</evidence>
<dbReference type="Proteomes" id="UP000608063">
    <property type="component" value="Unassembled WGS sequence"/>
</dbReference>
<evidence type="ECO:0000256" key="13">
    <source>
        <dbReference type="ARBA" id="ARBA00022989"/>
    </source>
</evidence>
<keyword evidence="14 18" id="KW-0472">Membrane</keyword>
<evidence type="ECO:0000256" key="14">
    <source>
        <dbReference type="ARBA" id="ARBA00023136"/>
    </source>
</evidence>
<dbReference type="CDD" id="cd05387">
    <property type="entry name" value="BY-kinase"/>
    <property type="match status" value="1"/>
</dbReference>
<dbReference type="Proteomes" id="UP000738270">
    <property type="component" value="Unassembled WGS sequence"/>
</dbReference>
<evidence type="ECO:0000313" key="26">
    <source>
        <dbReference type="Proteomes" id="UP000808906"/>
    </source>
</evidence>
<evidence type="ECO:0000313" key="25">
    <source>
        <dbReference type="EMBL" id="NKW44300.1"/>
    </source>
</evidence>
<evidence type="ECO:0000256" key="9">
    <source>
        <dbReference type="ARBA" id="ARBA00022692"/>
    </source>
</evidence>
<evidence type="ECO:0000313" key="24">
    <source>
        <dbReference type="EMBL" id="NKT79057.1"/>
    </source>
</evidence>
<dbReference type="SMR" id="A0A9Q5EUD2"/>
<evidence type="ECO:0000313" key="22">
    <source>
        <dbReference type="EMBL" id="MBM4629807.1"/>
    </source>
</evidence>
<evidence type="ECO:0000256" key="17">
    <source>
        <dbReference type="SAM" id="MobiDB-lite"/>
    </source>
</evidence>
<protein>
    <recommendedName>
        <fullName evidence="5">non-specific protein-tyrosine kinase</fullName>
        <ecNumber evidence="5">2.7.10.2</ecNumber>
    </recommendedName>
</protein>
<comment type="caution">
    <text evidence="21">The sequence shown here is derived from an EMBL/GenBank/DDBJ whole genome shotgun (WGS) entry which is preliminary data.</text>
</comment>
<evidence type="ECO:0000256" key="3">
    <source>
        <dbReference type="ARBA" id="ARBA00007316"/>
    </source>
</evidence>
<evidence type="ECO:0000256" key="10">
    <source>
        <dbReference type="ARBA" id="ARBA00022741"/>
    </source>
</evidence>
<evidence type="ECO:0000313" key="23">
    <source>
        <dbReference type="EMBL" id="NKS29033.1"/>
    </source>
</evidence>
<dbReference type="AlphaFoldDB" id="A0A9Q5EUD2"/>
<dbReference type="EMBL" id="WUYZ01000049">
    <property type="protein sequence ID" value="NKS29033.1"/>
    <property type="molecule type" value="Genomic_DNA"/>
</dbReference>
<comment type="similarity">
    <text evidence="3">Belongs to the CpsD/CapB family.</text>
</comment>
<comment type="similarity">
    <text evidence="4">Belongs to the etk/wzc family.</text>
</comment>
<reference evidence="23" key="2">
    <citation type="journal article" date="2020" name="Environ. Microbiol.">
        <title>The novel and transferable erm(51) gene confers Macrolides, Lincosamides, and Streptogramins B (MLSB) resistance to clonal Rhodococcus equi in the environment.</title>
        <authorList>
            <person name="Huber L."/>
            <person name="Giguere S."/>
            <person name="Slovis N.M."/>
            <person name="Alvarez-Narvaez S."/>
            <person name="Hart K.A."/>
            <person name="Greiter M."/>
            <person name="Morris E.R.A."/>
            <person name="Cohen N.D."/>
        </authorList>
    </citation>
    <scope>NUCLEOTIDE SEQUENCE</scope>
    <source>
        <strain evidence="24">Lh_116_1</strain>
        <strain evidence="23">Lh_141_1</strain>
        <strain evidence="25">Lh_16_1</strain>
    </source>
</reference>
<dbReference type="Proteomes" id="UP000605618">
    <property type="component" value="Unassembled WGS sequence"/>
</dbReference>
<dbReference type="EMBL" id="WUXR01000020">
    <property type="protein sequence ID" value="MBM4568457.1"/>
    <property type="molecule type" value="Genomic_DNA"/>
</dbReference>
<evidence type="ECO:0000259" key="20">
    <source>
        <dbReference type="Pfam" id="PF13614"/>
    </source>
</evidence>
<comment type="catalytic activity">
    <reaction evidence="16">
        <text>L-tyrosyl-[protein] + ATP = O-phospho-L-tyrosyl-[protein] + ADP + H(+)</text>
        <dbReference type="Rhea" id="RHEA:10596"/>
        <dbReference type="Rhea" id="RHEA-COMP:10136"/>
        <dbReference type="Rhea" id="RHEA-COMP:20101"/>
        <dbReference type="ChEBI" id="CHEBI:15378"/>
        <dbReference type="ChEBI" id="CHEBI:30616"/>
        <dbReference type="ChEBI" id="CHEBI:46858"/>
        <dbReference type="ChEBI" id="CHEBI:61978"/>
        <dbReference type="ChEBI" id="CHEBI:456216"/>
        <dbReference type="EC" id="2.7.10.2"/>
    </reaction>
</comment>
<comment type="subcellular location">
    <subcellularLocation>
        <location evidence="1">Cell inner membrane</location>
        <topology evidence="1">Multi-pass membrane protein</topology>
    </subcellularLocation>
</comment>
<keyword evidence="12" id="KW-0067">ATP-binding</keyword>
<evidence type="ECO:0000256" key="12">
    <source>
        <dbReference type="ARBA" id="ARBA00022840"/>
    </source>
</evidence>
<keyword evidence="9 18" id="KW-0812">Transmembrane</keyword>
<dbReference type="EMBL" id="WVDC01000018">
    <property type="protein sequence ID" value="NKW44300.1"/>
    <property type="molecule type" value="Genomic_DNA"/>
</dbReference>
<name>A0A9Q5EUD2_RHOHA</name>
<dbReference type="RefSeq" id="WP_022597906.1">
    <property type="nucleotide sequence ID" value="NZ_AP024181.1"/>
</dbReference>
<dbReference type="PANTHER" id="PTHR32309:SF13">
    <property type="entry name" value="FERRIC ENTEROBACTIN TRANSPORT PROTEIN FEPE"/>
    <property type="match status" value="1"/>
</dbReference>
<dbReference type="Pfam" id="PF13614">
    <property type="entry name" value="AAA_31"/>
    <property type="match status" value="1"/>
</dbReference>
<dbReference type="Proteomes" id="UP000808906">
    <property type="component" value="Unassembled WGS sequence"/>
</dbReference>
<dbReference type="GeneID" id="57579685"/>
<keyword evidence="10" id="KW-0547">Nucleotide-binding</keyword>
<feature type="domain" description="AAA" evidence="20">
    <location>
        <begin position="262"/>
        <end position="402"/>
    </location>
</feature>
<dbReference type="GO" id="GO:0005886">
    <property type="term" value="C:plasma membrane"/>
    <property type="evidence" value="ECO:0007669"/>
    <property type="project" value="UniProtKB-SubCell"/>
</dbReference>
<dbReference type="InterPro" id="IPR027417">
    <property type="entry name" value="P-loop_NTPase"/>
</dbReference>
<evidence type="ECO:0000256" key="1">
    <source>
        <dbReference type="ARBA" id="ARBA00004429"/>
    </source>
</evidence>
<keyword evidence="8 21" id="KW-0808">Transferase</keyword>
<dbReference type="InterPro" id="IPR005702">
    <property type="entry name" value="Wzc-like_C"/>
</dbReference>
<dbReference type="InterPro" id="IPR050445">
    <property type="entry name" value="Bact_polysacc_biosynth/exp"/>
</dbReference>
<reference evidence="21" key="1">
    <citation type="submission" date="2019-11" db="EMBL/GenBank/DDBJ databases">
        <title>Spread of Macrolides and rifampicin resistant Rhodococcus equi in clinical isolates in the USA.</title>
        <authorList>
            <person name="Alvarez-Narvaez S."/>
            <person name="Huber L."/>
            <person name="Cohen N.D."/>
            <person name="Slovis N."/>
            <person name="Greiter M."/>
            <person name="Giguere S."/>
            <person name="Hart K."/>
        </authorList>
    </citation>
    <scope>NUCLEOTIDE SEQUENCE</scope>
    <source>
        <strain evidence="21">Lh_17</strain>
        <strain evidence="22">Lh_38</strain>
    </source>
</reference>
<feature type="region of interest" description="Disordered" evidence="17">
    <location>
        <begin position="458"/>
        <end position="477"/>
    </location>
</feature>
<dbReference type="GO" id="GO:0042802">
    <property type="term" value="F:identical protein binding"/>
    <property type="evidence" value="ECO:0007669"/>
    <property type="project" value="UniProtKB-ARBA"/>
</dbReference>
<evidence type="ECO:0000256" key="16">
    <source>
        <dbReference type="ARBA" id="ARBA00051245"/>
    </source>
</evidence>
<dbReference type="EMBL" id="WVBC01000030">
    <property type="protein sequence ID" value="NKT79057.1"/>
    <property type="molecule type" value="Genomic_DNA"/>
</dbReference>
<keyword evidence="7" id="KW-0997">Cell inner membrane</keyword>
<dbReference type="EC" id="2.7.10.2" evidence="5"/>
<evidence type="ECO:0000256" key="5">
    <source>
        <dbReference type="ARBA" id="ARBA00011903"/>
    </source>
</evidence>
<keyword evidence="13 18" id="KW-1133">Transmembrane helix</keyword>
<organism evidence="21 26">
    <name type="scientific">Rhodococcus hoagii</name>
    <name type="common">Corynebacterium equii</name>
    <dbReference type="NCBI Taxonomy" id="43767"/>
    <lineage>
        <taxon>Bacteria</taxon>
        <taxon>Bacillati</taxon>
        <taxon>Actinomycetota</taxon>
        <taxon>Actinomycetes</taxon>
        <taxon>Mycobacteriales</taxon>
        <taxon>Nocardiaceae</taxon>
        <taxon>Prescottella</taxon>
    </lineage>
</organism>
<feature type="transmembrane region" description="Helical" evidence="18">
    <location>
        <begin position="14"/>
        <end position="34"/>
    </location>
</feature>